<evidence type="ECO:0000256" key="7">
    <source>
        <dbReference type="ARBA" id="ARBA00023034"/>
    </source>
</evidence>
<dbReference type="PRINTS" id="PR00178">
    <property type="entry name" value="FATTYACIDBP"/>
</dbReference>
<evidence type="ECO:0000256" key="2">
    <source>
        <dbReference type="ARBA" id="ARBA00004347"/>
    </source>
</evidence>
<keyword evidence="8" id="KW-0472">Membrane</keyword>
<comment type="subcellular location">
    <subcellularLocation>
        <location evidence="2">Cytoplasmic vesicle</location>
        <location evidence="2">COPI-coated vesicle membrane</location>
        <topology evidence="2">Peripheral membrane protein</topology>
        <orientation evidence="2">Cytoplasmic side</orientation>
    </subcellularLocation>
    <subcellularLocation>
        <location evidence="1">Golgi apparatus membrane</location>
        <topology evidence="1">Peripheral membrane protein</topology>
        <orientation evidence="1">Cytoplasmic side</orientation>
    </subcellularLocation>
</comment>
<dbReference type="InterPro" id="IPR015943">
    <property type="entry name" value="WD40/YVTN_repeat-like_dom_sf"/>
</dbReference>
<evidence type="ECO:0000313" key="15">
    <source>
        <dbReference type="Proteomes" id="UP001145742"/>
    </source>
</evidence>
<dbReference type="InterPro" id="IPR001680">
    <property type="entry name" value="WD40_rpt"/>
</dbReference>
<dbReference type="InterPro" id="IPR020472">
    <property type="entry name" value="WD40_PAC1"/>
</dbReference>
<dbReference type="Gene3D" id="2.40.128.20">
    <property type="match status" value="2"/>
</dbReference>
<dbReference type="SUPFAM" id="SSF50814">
    <property type="entry name" value="Lipocalins"/>
    <property type="match status" value="2"/>
</dbReference>
<keyword evidence="12" id="KW-0813">Transport</keyword>
<dbReference type="Pfam" id="PF00400">
    <property type="entry name" value="WD40"/>
    <property type="match status" value="5"/>
</dbReference>
<evidence type="ECO:0000256" key="6">
    <source>
        <dbReference type="ARBA" id="ARBA00022927"/>
    </source>
</evidence>
<keyword evidence="6" id="KW-0653">Protein transport</keyword>
<name>A0ABQ9DQL1_9PASS</name>
<keyword evidence="4" id="KW-0677">Repeat</keyword>
<dbReference type="Pfam" id="PF00061">
    <property type="entry name" value="Lipocalin"/>
    <property type="match status" value="2"/>
</dbReference>
<evidence type="ECO:0000256" key="11">
    <source>
        <dbReference type="PROSITE-ProRule" id="PRU00221"/>
    </source>
</evidence>
<evidence type="ECO:0000256" key="8">
    <source>
        <dbReference type="ARBA" id="ARBA00023136"/>
    </source>
</evidence>
<keyword evidence="15" id="KW-1185">Reference proteome</keyword>
<dbReference type="PROSITE" id="PS00214">
    <property type="entry name" value="FABP"/>
    <property type="match status" value="2"/>
</dbReference>
<evidence type="ECO:0000256" key="3">
    <source>
        <dbReference type="ARBA" id="ARBA00022574"/>
    </source>
</evidence>
<dbReference type="Pfam" id="PF04053">
    <property type="entry name" value="B-prop_COPA_B_2nd"/>
    <property type="match status" value="1"/>
</dbReference>
<dbReference type="InterPro" id="IPR036322">
    <property type="entry name" value="WD40_repeat_dom_sf"/>
</dbReference>
<accession>A0ABQ9DQL1</accession>
<dbReference type="EMBL" id="WHWB01032738">
    <property type="protein sequence ID" value="KAJ7424094.1"/>
    <property type="molecule type" value="Genomic_DNA"/>
</dbReference>
<dbReference type="PANTHER" id="PTHR19876:SF2">
    <property type="entry name" value="COATOMER SUBUNIT BETA"/>
    <property type="match status" value="1"/>
</dbReference>
<evidence type="ECO:0000256" key="4">
    <source>
        <dbReference type="ARBA" id="ARBA00022737"/>
    </source>
</evidence>
<dbReference type="SMART" id="SM00320">
    <property type="entry name" value="WD40"/>
    <property type="match status" value="6"/>
</dbReference>
<feature type="repeat" description="WD" evidence="11">
    <location>
        <begin position="434"/>
        <end position="477"/>
    </location>
</feature>
<evidence type="ECO:0000313" key="14">
    <source>
        <dbReference type="EMBL" id="KAJ7424094.1"/>
    </source>
</evidence>
<feature type="domain" description="Cytosolic fatty-acid binding proteins" evidence="13">
    <location>
        <begin position="143"/>
        <end position="160"/>
    </location>
</feature>
<feature type="repeat" description="WD" evidence="11">
    <location>
        <begin position="478"/>
        <end position="519"/>
    </location>
</feature>
<dbReference type="Gene3D" id="1.25.40.470">
    <property type="match status" value="1"/>
</dbReference>
<evidence type="ECO:0000256" key="9">
    <source>
        <dbReference type="ARBA" id="ARBA00024791"/>
    </source>
</evidence>
<dbReference type="InterPro" id="IPR000463">
    <property type="entry name" value="Fatty_acid-bd"/>
</dbReference>
<dbReference type="PROSITE" id="PS50294">
    <property type="entry name" value="WD_REPEATS_REGION"/>
    <property type="match status" value="4"/>
</dbReference>
<dbReference type="CDD" id="cd22947">
    <property type="entry name" value="Coatomer_WDAD_beta-like"/>
    <property type="match status" value="1"/>
</dbReference>
<sequence>MPADFNGYWKMVSNDNFEEYLKALDVNVAVRKIANLLKPDKEILQNGDHMIIKTLSTFRNYIMEFDVGKEFEEDLSGVDDRKCMTTVSWDGDKLLCVQNGEKEGRGWTQWIEGDEMHLILFPASPLELKLIVAPATMPADYNGTWEMESNENFEGYMVALGIDFATRKIAKHLKQTKEITQDGDNFKTKTLSTFRNYDLDYTVGVEFEEHTKGLDNRVVKTLVTWDGDKLVCVQKGEKNNRGWKHWIEGDILHLPLRLDIKRKLTARSDRVKSVDLHPTEPWMLASLYNGSVCVWNHETQTLVKNFEVCDLPVRAAKFVARKNWVVTGADDMQIRVFNYNTLERVHMFEAHSDYIRCIAVHPTQPFILTSSDDMLIKLWDWDKKWSCSQVFEGHTHYVMQIVINPKDNNQFASASLDRTIKVWQLGSSSPNFTLEGHEKGVNCIDYYSGGDKPYLISGADDRLVKIWDYQNKTCVQTLEGHAQNVSCVSFHPELPIIITGSEDGTVRIWHSSTYRLESTLNYGMERVWCVASLRGSNNVALGYDEGSIIVKLGREEPAMSMDANGKIIWAKHSEVQQANLKAMGDAEIKDGERLPLAVKDMGSCEIYPQTIQHNPNGRFVVVCGDGEYIIYTAMALRNKSFGSAQEFVWAHDSSEYAIRESNSVVKIFKNFKEKKSFKPDFGAEGIYGGFLLGVRSVNGLAFYDWENTELIRRIEIQPKHIFWSDSGELVCIATEESFFILKYLSEKVAAAQETHEGVTEDGIEDAFEVLGEIQEIVKTGLWVGDCFIYTSSVNRLNYYVGGEIVTIAHLDRTMYLLGYIPKDNRLYLGDKELNIGFKQQALAVSTDPEHRFELALQLGELKIAYQLAVEAESEQKWKQLAELAISKCQFGLAQECLHHAQDYGGLLLLATASGNANMVNKLAEGAEKDGKNNVAFMSYFLQGKLDSCLELLIKTGRLPEAAFLARTYLPSQVSRVVKLWRENLSKVNQKAAESLADPTEYENLFPGLKEAFVAEEYVKQSLADLRPAREYPLVTPNEERNLLEEAKGFEPSGVMASQLSNYDAGNDLKCKTLLDLEDDLDNLDLEDIDTTDINLDEEILDE</sequence>
<comment type="similarity">
    <text evidence="12">Belongs to the calycin superfamily. Fatty-acid binding protein (FABP) family.</text>
</comment>
<dbReference type="InterPro" id="IPR000566">
    <property type="entry name" value="Lipocln_cytosolic_FA-bd_dom"/>
</dbReference>
<reference evidence="14" key="1">
    <citation type="submission" date="2019-10" db="EMBL/GenBank/DDBJ databases">
        <authorList>
            <person name="Soares A.E.R."/>
            <person name="Aleixo A."/>
            <person name="Schneider P."/>
            <person name="Miyaki C.Y."/>
            <person name="Schneider M.P."/>
            <person name="Mello C."/>
            <person name="Vasconcelos A.T.R."/>
        </authorList>
    </citation>
    <scope>NUCLEOTIDE SEQUENCE</scope>
    <source>
        <tissue evidence="14">Muscle</tissue>
    </source>
</reference>
<protein>
    <recommendedName>
        <fullName evidence="10">Beta'-coat protein</fullName>
    </recommendedName>
</protein>
<dbReference type="InterPro" id="IPR050844">
    <property type="entry name" value="Coatomer_complex_subunit"/>
</dbReference>
<dbReference type="SUPFAM" id="SSF50978">
    <property type="entry name" value="WD40 repeat-like"/>
    <property type="match status" value="2"/>
</dbReference>
<dbReference type="PROSITE" id="PS50082">
    <property type="entry name" value="WD_REPEATS_2"/>
    <property type="match status" value="5"/>
</dbReference>
<feature type="repeat" description="WD" evidence="11">
    <location>
        <begin position="348"/>
        <end position="380"/>
    </location>
</feature>
<gene>
    <name evidence="14" type="primary">COPB2</name>
    <name evidence="14" type="ORF">WISP_30334</name>
</gene>
<organism evidence="14 15">
    <name type="scientific">Willisornis vidua</name>
    <name type="common">Xingu scale-backed antbird</name>
    <dbReference type="NCBI Taxonomy" id="1566151"/>
    <lineage>
        <taxon>Eukaryota</taxon>
        <taxon>Metazoa</taxon>
        <taxon>Chordata</taxon>
        <taxon>Craniata</taxon>
        <taxon>Vertebrata</taxon>
        <taxon>Euteleostomi</taxon>
        <taxon>Archelosauria</taxon>
        <taxon>Archosauria</taxon>
        <taxon>Dinosauria</taxon>
        <taxon>Saurischia</taxon>
        <taxon>Theropoda</taxon>
        <taxon>Coelurosauria</taxon>
        <taxon>Aves</taxon>
        <taxon>Neognathae</taxon>
        <taxon>Neoaves</taxon>
        <taxon>Telluraves</taxon>
        <taxon>Australaves</taxon>
        <taxon>Passeriformes</taxon>
        <taxon>Thamnophilidae</taxon>
        <taxon>Willisornis</taxon>
    </lineage>
</organism>
<dbReference type="PANTHER" id="PTHR19876">
    <property type="entry name" value="COATOMER"/>
    <property type="match status" value="1"/>
</dbReference>
<feature type="repeat" description="WD" evidence="11">
    <location>
        <begin position="264"/>
        <end position="305"/>
    </location>
</feature>
<dbReference type="Proteomes" id="UP001145742">
    <property type="component" value="Unassembled WGS sequence"/>
</dbReference>
<evidence type="ECO:0000256" key="1">
    <source>
        <dbReference type="ARBA" id="ARBA00004255"/>
    </source>
</evidence>
<dbReference type="Gene3D" id="2.130.10.10">
    <property type="entry name" value="YVTN repeat-like/Quinoprotein amine dehydrogenase"/>
    <property type="match status" value="1"/>
</dbReference>
<dbReference type="PRINTS" id="PR00320">
    <property type="entry name" value="GPROTEINBRPT"/>
</dbReference>
<keyword evidence="3 11" id="KW-0853">WD repeat</keyword>
<feature type="domain" description="Cytosolic fatty-acid binding proteins" evidence="13">
    <location>
        <begin position="7"/>
        <end position="24"/>
    </location>
</feature>
<dbReference type="CDD" id="cd00200">
    <property type="entry name" value="WD40"/>
    <property type="match status" value="1"/>
</dbReference>
<proteinExistence type="inferred from homology"/>
<keyword evidence="7" id="KW-0333">Golgi apparatus</keyword>
<evidence type="ECO:0000259" key="13">
    <source>
        <dbReference type="PROSITE" id="PS00214"/>
    </source>
</evidence>
<evidence type="ECO:0000256" key="10">
    <source>
        <dbReference type="ARBA" id="ARBA00032920"/>
    </source>
</evidence>
<evidence type="ECO:0000256" key="5">
    <source>
        <dbReference type="ARBA" id="ARBA00022892"/>
    </source>
</evidence>
<feature type="repeat" description="WD" evidence="11">
    <location>
        <begin position="391"/>
        <end position="433"/>
    </location>
</feature>
<keyword evidence="5" id="KW-0931">ER-Golgi transport</keyword>
<dbReference type="InterPro" id="IPR006692">
    <property type="entry name" value="Beta-prop_COPA/B_2nd"/>
</dbReference>
<comment type="caution">
    <text evidence="14">The sequence shown here is derived from an EMBL/GenBank/DDBJ whole genome shotgun (WGS) entry which is preliminary data.</text>
</comment>
<dbReference type="InterPro" id="IPR012674">
    <property type="entry name" value="Calycin"/>
</dbReference>
<comment type="function">
    <text evidence="9">The coatomer is a cytosolic protein complex that binds to dilysine motifs and reversibly associates with Golgi non-clathrin-coated vesicles, which further mediate biosynthetic protein transport from the ER, via the Golgi up to the trans Golgi network. Coatomer complex is required for budding from Golgi membranes, and is essential for the retrograde Golgi-to-ER transport of dilysine-tagged proteins. In mammals, the coatomer can only be recruited by membranes associated to ADP-ribosylation factors (ARFs), which are small GTP-binding proteins; the complex also influences the Golgi structural integrity, as well as the processing, activity, and endocytic recycling of LDL receptors.</text>
</comment>
<evidence type="ECO:0000256" key="12">
    <source>
        <dbReference type="RuleBase" id="RU003696"/>
    </source>
</evidence>